<dbReference type="Gene3D" id="2.60.120.10">
    <property type="entry name" value="Jelly Rolls"/>
    <property type="match status" value="1"/>
</dbReference>
<sequence length="187" mass="21514">MNIFIEKLCNKYKVSEANVQLLLECMEEVHFNKKELIVREGTKNSNLYLIKKGIWRGYYHKDGVDTTIWFASEGEAAFSVWGYVDNAYSLINIEAMCDSTAYCVSRSVLNNLFSSSIELANLGLSLMERQFIGQENWLISTGSPRAKERYLTLIKETPELLQYVPLKYIASYLWITPQSLSRIRASL</sequence>
<dbReference type="InterPro" id="IPR000595">
    <property type="entry name" value="cNMP-bd_dom"/>
</dbReference>
<protein>
    <submittedName>
        <fullName evidence="2">cAMP-binding domain of CRP or a regulatory subunit of cAMP-dependent protein kinases</fullName>
    </submittedName>
</protein>
<dbReference type="GO" id="GO:0016301">
    <property type="term" value="F:kinase activity"/>
    <property type="evidence" value="ECO:0007669"/>
    <property type="project" value="UniProtKB-KW"/>
</dbReference>
<organism evidence="2 3">
    <name type="scientific">Bacteroides faecichinchillae</name>
    <dbReference type="NCBI Taxonomy" id="871325"/>
    <lineage>
        <taxon>Bacteria</taxon>
        <taxon>Pseudomonadati</taxon>
        <taxon>Bacteroidota</taxon>
        <taxon>Bacteroidia</taxon>
        <taxon>Bacteroidales</taxon>
        <taxon>Bacteroidaceae</taxon>
        <taxon>Bacteroides</taxon>
    </lineage>
</organism>
<name>A0A1M4YB75_9BACE</name>
<gene>
    <name evidence="2" type="ORF">SAMN05444349_11041</name>
</gene>
<evidence type="ECO:0000313" key="3">
    <source>
        <dbReference type="Proteomes" id="UP000184436"/>
    </source>
</evidence>
<dbReference type="PROSITE" id="PS50042">
    <property type="entry name" value="CNMP_BINDING_3"/>
    <property type="match status" value="1"/>
</dbReference>
<evidence type="ECO:0000313" key="2">
    <source>
        <dbReference type="EMBL" id="SHF02866.1"/>
    </source>
</evidence>
<dbReference type="OrthoDB" id="680421at2"/>
<dbReference type="InterPro" id="IPR014710">
    <property type="entry name" value="RmlC-like_jellyroll"/>
</dbReference>
<keyword evidence="3" id="KW-1185">Reference proteome</keyword>
<dbReference type="STRING" id="871325.SAMN05444349_11041"/>
<dbReference type="AlphaFoldDB" id="A0A1M4YB75"/>
<dbReference type="InterPro" id="IPR018490">
    <property type="entry name" value="cNMP-bd_dom_sf"/>
</dbReference>
<dbReference type="Proteomes" id="UP000184436">
    <property type="component" value="Unassembled WGS sequence"/>
</dbReference>
<keyword evidence="2" id="KW-0418">Kinase</keyword>
<dbReference type="CDD" id="cd00038">
    <property type="entry name" value="CAP_ED"/>
    <property type="match status" value="1"/>
</dbReference>
<evidence type="ECO:0000259" key="1">
    <source>
        <dbReference type="PROSITE" id="PS50042"/>
    </source>
</evidence>
<dbReference type="SUPFAM" id="SSF51206">
    <property type="entry name" value="cAMP-binding domain-like"/>
    <property type="match status" value="1"/>
</dbReference>
<proteinExistence type="predicted"/>
<reference evidence="2 3" key="1">
    <citation type="submission" date="2016-11" db="EMBL/GenBank/DDBJ databases">
        <authorList>
            <person name="Jaros S."/>
            <person name="Januszkiewicz K."/>
            <person name="Wedrychowicz H."/>
        </authorList>
    </citation>
    <scope>NUCLEOTIDE SEQUENCE [LARGE SCALE GENOMIC DNA]</scope>
    <source>
        <strain evidence="2 3">DSM 26883</strain>
    </source>
</reference>
<dbReference type="RefSeq" id="WP_025074483.1">
    <property type="nucleotide sequence ID" value="NZ_FQVD01000010.1"/>
</dbReference>
<feature type="domain" description="Cyclic nucleotide-binding" evidence="1">
    <location>
        <begin position="22"/>
        <end position="53"/>
    </location>
</feature>
<dbReference type="EMBL" id="FQVD01000010">
    <property type="protein sequence ID" value="SHF02866.1"/>
    <property type="molecule type" value="Genomic_DNA"/>
</dbReference>
<keyword evidence="2" id="KW-0808">Transferase</keyword>
<dbReference type="Pfam" id="PF00027">
    <property type="entry name" value="cNMP_binding"/>
    <property type="match status" value="1"/>
</dbReference>
<accession>A0A1M4YB75</accession>